<evidence type="ECO:0000256" key="10">
    <source>
        <dbReference type="ARBA" id="ARBA00023186"/>
    </source>
</evidence>
<dbReference type="InterPro" id="IPR004961">
    <property type="entry name" value="Lipase_chaperone"/>
</dbReference>
<evidence type="ECO:0000256" key="11">
    <source>
        <dbReference type="ARBA" id="ARBA00030948"/>
    </source>
</evidence>
<protein>
    <recommendedName>
        <fullName evidence="11">Lipase helper protein</fullName>
    </recommendedName>
    <alternativeName>
        <fullName evidence="12">Lipase modulator</fullName>
    </alternativeName>
</protein>
<gene>
    <name evidence="13" type="primary">lifO</name>
    <name evidence="14" type="ORF">R77569_02595</name>
    <name evidence="13" type="ORF">R77591_04305</name>
</gene>
<dbReference type="Proteomes" id="UP001190452">
    <property type="component" value="Unassembled WGS sequence"/>
</dbReference>
<keyword evidence="8" id="KW-0443">Lipid metabolism</keyword>
<dbReference type="EMBL" id="CAUDKV010000010">
    <property type="protein sequence ID" value="CAJ0874214.1"/>
    <property type="molecule type" value="Genomic_DNA"/>
</dbReference>
<comment type="caution">
    <text evidence="13">The sequence shown here is derived from an EMBL/GenBank/DDBJ whole genome shotgun (WGS) entry which is preliminary data.</text>
</comment>
<dbReference type="AlphaFoldDB" id="A0AAD2B3J3"/>
<evidence type="ECO:0000256" key="1">
    <source>
        <dbReference type="ARBA" id="ARBA00004383"/>
    </source>
</evidence>
<keyword evidence="10" id="KW-0143">Chaperone</keyword>
<dbReference type="SUPFAM" id="SSF158855">
    <property type="entry name" value="Lipase chaperone-like"/>
    <property type="match status" value="1"/>
</dbReference>
<evidence type="ECO:0000313" key="13">
    <source>
        <dbReference type="EMBL" id="CAJ0694747.1"/>
    </source>
</evidence>
<keyword evidence="4" id="KW-0997">Cell inner membrane</keyword>
<evidence type="ECO:0000313" key="14">
    <source>
        <dbReference type="EMBL" id="CAJ0874214.1"/>
    </source>
</evidence>
<evidence type="ECO:0000256" key="7">
    <source>
        <dbReference type="ARBA" id="ARBA00022989"/>
    </source>
</evidence>
<accession>A0AAD2B3J3</accession>
<evidence type="ECO:0000256" key="4">
    <source>
        <dbReference type="ARBA" id="ARBA00022519"/>
    </source>
</evidence>
<keyword evidence="6" id="KW-0442">Lipid degradation</keyword>
<keyword evidence="5" id="KW-0812">Transmembrane</keyword>
<dbReference type="GO" id="GO:0006457">
    <property type="term" value="P:protein folding"/>
    <property type="evidence" value="ECO:0007669"/>
    <property type="project" value="InterPro"/>
</dbReference>
<organism evidence="13 15">
    <name type="scientific">Ralstonia mannitolilytica</name>
    <dbReference type="NCBI Taxonomy" id="105219"/>
    <lineage>
        <taxon>Bacteria</taxon>
        <taxon>Pseudomonadati</taxon>
        <taxon>Pseudomonadota</taxon>
        <taxon>Betaproteobacteria</taxon>
        <taxon>Burkholderiales</taxon>
        <taxon>Burkholderiaceae</taxon>
        <taxon>Ralstonia</taxon>
    </lineage>
</organism>
<dbReference type="RefSeq" id="WP_244190936.1">
    <property type="nucleotide sequence ID" value="NZ_CATVXE010000024.1"/>
</dbReference>
<proteinExistence type="inferred from homology"/>
<evidence type="ECO:0000313" key="15">
    <source>
        <dbReference type="Proteomes" id="UP001190002"/>
    </source>
</evidence>
<keyword evidence="7" id="KW-1133">Transmembrane helix</keyword>
<dbReference type="Pfam" id="PF03280">
    <property type="entry name" value="Lipase_chap"/>
    <property type="match status" value="1"/>
</dbReference>
<keyword evidence="16" id="KW-1185">Reference proteome</keyword>
<evidence type="ECO:0000313" key="16">
    <source>
        <dbReference type="Proteomes" id="UP001190452"/>
    </source>
</evidence>
<sequence length="352" mass="38011">MKTRPSPMQPMTFVAAVLVAVATAGGVYWWHAREAAPAVAPVPPRPTAGAFIGSINATPAQEAAANPPTELADTQVPDGLRVDTHGHLIVEAANRQVFDYFLDVPASLSEAQRVAMAQAHLRAKLVSPALVEAQALLQRYLAYRQALAVQGGGGRSKPTVEQLQQRPDMLATLRQQLAARAELRRQVLGADVAQAWYGDQDAIDAAELDRLAVMSDASLSPEQRAARLAAIEAGLPPAVQQARREASAPVKLASAMDAWTRQGLTDAQIRQQLAAQGVDGIVADRLIRGNHEEADWRSRYDAYARERDRISRAPGLVEADRTAQITQLRAQTFTAPNELLRAQALDGLAQRK</sequence>
<keyword evidence="9" id="KW-0472">Membrane</keyword>
<dbReference type="Proteomes" id="UP001190002">
    <property type="component" value="Unassembled WGS sequence"/>
</dbReference>
<evidence type="ECO:0000256" key="5">
    <source>
        <dbReference type="ARBA" id="ARBA00022692"/>
    </source>
</evidence>
<dbReference type="GO" id="GO:0016042">
    <property type="term" value="P:lipid catabolic process"/>
    <property type="evidence" value="ECO:0007669"/>
    <property type="project" value="UniProtKB-KW"/>
</dbReference>
<dbReference type="EMBL" id="CATVXE010000024">
    <property type="protein sequence ID" value="CAJ0694747.1"/>
    <property type="molecule type" value="Genomic_DNA"/>
</dbReference>
<evidence type="ECO:0000256" key="6">
    <source>
        <dbReference type="ARBA" id="ARBA00022963"/>
    </source>
</evidence>
<evidence type="ECO:0000256" key="3">
    <source>
        <dbReference type="ARBA" id="ARBA00022475"/>
    </source>
</evidence>
<comment type="subcellular location">
    <subcellularLocation>
        <location evidence="1">Cell inner membrane</location>
        <topology evidence="1">Single-pass membrane protein</topology>
        <orientation evidence="1">Periplasmic side</orientation>
    </subcellularLocation>
</comment>
<dbReference type="GO" id="GO:0005886">
    <property type="term" value="C:plasma membrane"/>
    <property type="evidence" value="ECO:0007669"/>
    <property type="project" value="UniProtKB-SubCell"/>
</dbReference>
<evidence type="ECO:0000256" key="9">
    <source>
        <dbReference type="ARBA" id="ARBA00023136"/>
    </source>
</evidence>
<keyword evidence="3" id="KW-1003">Cell membrane</keyword>
<reference evidence="13 16" key="1">
    <citation type="submission" date="2023-07" db="EMBL/GenBank/DDBJ databases">
        <authorList>
            <person name="Peeters C."/>
        </authorList>
    </citation>
    <scope>NUCLEOTIDE SEQUENCE</scope>
    <source>
        <strain evidence="14 16">R-77569</strain>
        <strain evidence="13">R-77591</strain>
    </source>
</reference>
<evidence type="ECO:0000256" key="12">
    <source>
        <dbReference type="ARBA" id="ARBA00031542"/>
    </source>
</evidence>
<evidence type="ECO:0000256" key="2">
    <source>
        <dbReference type="ARBA" id="ARBA00010358"/>
    </source>
</evidence>
<comment type="similarity">
    <text evidence="2">Belongs to the lipase chaperone family.</text>
</comment>
<name>A0AAD2B3J3_9RALS</name>
<evidence type="ECO:0000256" key="8">
    <source>
        <dbReference type="ARBA" id="ARBA00023098"/>
    </source>
</evidence>
<dbReference type="GO" id="GO:0051082">
    <property type="term" value="F:unfolded protein binding"/>
    <property type="evidence" value="ECO:0007669"/>
    <property type="project" value="InterPro"/>
</dbReference>